<name>A0ABV4ZA88_9PSED</name>
<feature type="region of interest" description="Disordered" evidence="1">
    <location>
        <begin position="364"/>
        <end position="386"/>
    </location>
</feature>
<gene>
    <name evidence="2" type="ORF">ACE1YR_14115</name>
</gene>
<protein>
    <submittedName>
        <fullName evidence="2">Uncharacterized protein</fullName>
    </submittedName>
</protein>
<accession>A0ABV4ZA88</accession>
<keyword evidence="3" id="KW-1185">Reference proteome</keyword>
<evidence type="ECO:0000313" key="2">
    <source>
        <dbReference type="EMBL" id="MFB3801549.1"/>
    </source>
</evidence>
<evidence type="ECO:0000313" key="3">
    <source>
        <dbReference type="Proteomes" id="UP001577047"/>
    </source>
</evidence>
<evidence type="ECO:0000256" key="1">
    <source>
        <dbReference type="SAM" id="MobiDB-lite"/>
    </source>
</evidence>
<dbReference type="Proteomes" id="UP001577047">
    <property type="component" value="Unassembled WGS sequence"/>
</dbReference>
<dbReference type="RefSeq" id="WP_304484729.1">
    <property type="nucleotide sequence ID" value="NZ_JAUQOQ010000012.1"/>
</dbReference>
<sequence>MNASQQRNSAGLVQNSILQLPQMRIPARDPTRTIVPVAELQRDLEIKVPKSPDLRPFDTIKLIRDGVFFGDEKVITQAELDDPALTEFTMLFRMDEFPAKGTDVVIALDYGIYDPDSEDGEAAGYPLRTRFDQLAPAGVRPPPIAFTDEQLDGITDADLINDALPVLINPYYQGEAEDKIEFWIGSREDIGSGTWLPQSFDVTNPSLSTAGFITRAELESMGDGRRFFAYRVTDWAGNVSAPSSPVAIDVFIQLPALQAPLIPEADDGLITYNDAYPEVDVQIPAYPGASVGDEIVVTWGGQTMPPYRLTVQDVGNAPILVTLPVPFASALAQGNGPVDVTYTLRRGNRAPVNAPITQVQVNLRTPGGPDPDPDPENPVHGNIQPPVVKCGTSPDNTIEARDFGKDAEALIPRLGKDGNPIWVEGDIIQLYWHGQGDPGLQPIHVNAANGSADIRYPIPFDPVIKATGTGEYDVYFTVTRLLGANPAPIPVHVSSPTQLVKVSAGSQVPGGEDPLAPATFPDANARNIIIRAVGMAGTRFRIPLSGVKNIELSRNPRVSYDFHGVRVPLGQYTPPTGQVDPIEDSRITGEQALVQADIDRGYVDVLLPYSKTYYICRNGGFAEYSLSNDAGASSPQDRGYVYFALNRGGGSCDVPST</sequence>
<dbReference type="EMBL" id="JBHFXX010000011">
    <property type="protein sequence ID" value="MFB3801549.1"/>
    <property type="molecule type" value="Genomic_DNA"/>
</dbReference>
<organism evidence="2 3">
    <name type="scientific">Pseudomonas boreofloridensis</name>
    <dbReference type="NCBI Taxonomy" id="3064348"/>
    <lineage>
        <taxon>Bacteria</taxon>
        <taxon>Pseudomonadati</taxon>
        <taxon>Pseudomonadota</taxon>
        <taxon>Gammaproteobacteria</taxon>
        <taxon>Pseudomonadales</taxon>
        <taxon>Pseudomonadaceae</taxon>
        <taxon>Pseudomonas</taxon>
    </lineage>
</organism>
<reference evidence="2 3" key="1">
    <citation type="submission" date="2024-09" db="EMBL/GenBank/DDBJ databases">
        <authorList>
            <person name="Fullem K."/>
        </authorList>
    </citation>
    <scope>NUCLEOTIDE SEQUENCE [LARGE SCALE GENOMIC DNA]</scope>
    <source>
        <strain evidence="3">K1(2024)</strain>
    </source>
</reference>
<proteinExistence type="predicted"/>
<comment type="caution">
    <text evidence="2">The sequence shown here is derived from an EMBL/GenBank/DDBJ whole genome shotgun (WGS) entry which is preliminary data.</text>
</comment>